<dbReference type="Proteomes" id="UP000664628">
    <property type="component" value="Unassembled WGS sequence"/>
</dbReference>
<comment type="caution">
    <text evidence="1">The sequence shown here is derived from an EMBL/GenBank/DDBJ whole genome shotgun (WGS) entry which is preliminary data.</text>
</comment>
<organism evidence="1 2">
    <name type="scientific">Fibrella forsythiae</name>
    <dbReference type="NCBI Taxonomy" id="2817061"/>
    <lineage>
        <taxon>Bacteria</taxon>
        <taxon>Pseudomonadati</taxon>
        <taxon>Bacteroidota</taxon>
        <taxon>Cytophagia</taxon>
        <taxon>Cytophagales</taxon>
        <taxon>Spirosomataceae</taxon>
        <taxon>Fibrella</taxon>
    </lineage>
</organism>
<proteinExistence type="predicted"/>
<dbReference type="CDD" id="cd00657">
    <property type="entry name" value="Ferritin_like"/>
    <property type="match status" value="1"/>
</dbReference>
<dbReference type="RefSeq" id="WP_207330013.1">
    <property type="nucleotide sequence ID" value="NZ_JAFMYW010000004.1"/>
</dbReference>
<accession>A0ABS3JKY9</accession>
<dbReference type="Pfam" id="PF13668">
    <property type="entry name" value="Ferritin_2"/>
    <property type="match status" value="1"/>
</dbReference>
<protein>
    <submittedName>
        <fullName evidence="1">Ferritin-like domain-containing protein</fullName>
    </submittedName>
</protein>
<evidence type="ECO:0000313" key="2">
    <source>
        <dbReference type="Proteomes" id="UP000664628"/>
    </source>
</evidence>
<dbReference type="InterPro" id="IPR009078">
    <property type="entry name" value="Ferritin-like_SF"/>
</dbReference>
<sequence>MLTQQNEKPGTDTLLSPEHPSMILGRRLFLRYAGYTAAAGTLLVTACGKTDLATGVSPQAVDLGTGDIGILNYAYALEQLEAAFYTQVIATPYSGMSADEMTILTEIRDHEIIHRDFFKAAIGSAAIMGLTPNFGAINFNDRTSVLTTARTFEDLGVSAYNGAGKLIKDVNYLLLAGKIVSVEARHAATIRDLLSAKTAAFAGDDVVAPTTGLDGALMPSAVLAAAQPFVQNRITANLG</sequence>
<keyword evidence="2" id="KW-1185">Reference proteome</keyword>
<evidence type="ECO:0000313" key="1">
    <source>
        <dbReference type="EMBL" id="MBO0950071.1"/>
    </source>
</evidence>
<dbReference type="SUPFAM" id="SSF47240">
    <property type="entry name" value="Ferritin-like"/>
    <property type="match status" value="1"/>
</dbReference>
<gene>
    <name evidence="1" type="ORF">J2I46_15850</name>
</gene>
<name>A0ABS3JKY9_9BACT</name>
<dbReference type="EMBL" id="JAFMYW010000004">
    <property type="protein sequence ID" value="MBO0950071.1"/>
    <property type="molecule type" value="Genomic_DNA"/>
</dbReference>
<reference evidence="1 2" key="1">
    <citation type="submission" date="2021-03" db="EMBL/GenBank/DDBJ databases">
        <title>Fibrella sp. HMF5405 genome sequencing and assembly.</title>
        <authorList>
            <person name="Kang H."/>
            <person name="Kim H."/>
            <person name="Bae S."/>
            <person name="Joh K."/>
        </authorList>
    </citation>
    <scope>NUCLEOTIDE SEQUENCE [LARGE SCALE GENOMIC DNA]</scope>
    <source>
        <strain evidence="1 2">HMF5405</strain>
    </source>
</reference>